<dbReference type="AlphaFoldDB" id="A0A0E9TPK4"/>
<proteinExistence type="predicted"/>
<evidence type="ECO:0000313" key="2">
    <source>
        <dbReference type="EMBL" id="JAH55377.1"/>
    </source>
</evidence>
<feature type="compositionally biased region" description="Basic and acidic residues" evidence="1">
    <location>
        <begin position="1"/>
        <end position="16"/>
    </location>
</feature>
<sequence>MRGLHYETTEANHQEQDYTEANEEPKHGHEAGTCRGSESMLRKEKSFFSLLESPRSPFSLSIWNAQSYL</sequence>
<accession>A0A0E9TPK4</accession>
<reference evidence="2" key="2">
    <citation type="journal article" date="2015" name="Fish Shellfish Immunol.">
        <title>Early steps in the European eel (Anguilla anguilla)-Vibrio vulnificus interaction in the gills: Role of the RtxA13 toxin.</title>
        <authorList>
            <person name="Callol A."/>
            <person name="Pajuelo D."/>
            <person name="Ebbesson L."/>
            <person name="Teles M."/>
            <person name="MacKenzie S."/>
            <person name="Amaro C."/>
        </authorList>
    </citation>
    <scope>NUCLEOTIDE SEQUENCE</scope>
</reference>
<reference evidence="2" key="1">
    <citation type="submission" date="2014-11" db="EMBL/GenBank/DDBJ databases">
        <authorList>
            <person name="Amaro Gonzalez C."/>
        </authorList>
    </citation>
    <scope>NUCLEOTIDE SEQUENCE</scope>
</reference>
<protein>
    <submittedName>
        <fullName evidence="2">Uncharacterized protein</fullName>
    </submittedName>
</protein>
<name>A0A0E9TPK4_ANGAN</name>
<feature type="region of interest" description="Disordered" evidence="1">
    <location>
        <begin position="1"/>
        <end position="38"/>
    </location>
</feature>
<organism evidence="2">
    <name type="scientific">Anguilla anguilla</name>
    <name type="common">European freshwater eel</name>
    <name type="synonym">Muraena anguilla</name>
    <dbReference type="NCBI Taxonomy" id="7936"/>
    <lineage>
        <taxon>Eukaryota</taxon>
        <taxon>Metazoa</taxon>
        <taxon>Chordata</taxon>
        <taxon>Craniata</taxon>
        <taxon>Vertebrata</taxon>
        <taxon>Euteleostomi</taxon>
        <taxon>Actinopterygii</taxon>
        <taxon>Neopterygii</taxon>
        <taxon>Teleostei</taxon>
        <taxon>Anguilliformes</taxon>
        <taxon>Anguillidae</taxon>
        <taxon>Anguilla</taxon>
    </lineage>
</organism>
<dbReference type="EMBL" id="GBXM01053200">
    <property type="protein sequence ID" value="JAH55377.1"/>
    <property type="molecule type" value="Transcribed_RNA"/>
</dbReference>
<evidence type="ECO:0000256" key="1">
    <source>
        <dbReference type="SAM" id="MobiDB-lite"/>
    </source>
</evidence>
<feature type="compositionally biased region" description="Basic and acidic residues" evidence="1">
    <location>
        <begin position="23"/>
        <end position="32"/>
    </location>
</feature>